<dbReference type="EMBL" id="BAAAQY010000005">
    <property type="protein sequence ID" value="GAA2235074.1"/>
    <property type="molecule type" value="Genomic_DNA"/>
</dbReference>
<sequence>MTATVTASAPASPLRVGWMHANSVRDWWGHGHDRARRAAERRFGARIRTEVLDELGDGDGWSAAADSLASRASLVFVCDVTVTDRLERVAASHPTTRFVHCQGRRPSANVATYRAARDEHAFVSGMLAGAATRTGRLGLVEGARSAHDLLYTNAWILGALRSAPDARIELRWLGTYHAPDQAERERAAVAELIAAGVDVIGGNLAENPAVVAAAGEGGALVTAHDDRLSHLPQVLDASYLEWSPYVIRSIAAVLDGTWSARDDYLRASDGVVLNTPPAPWLPERARTRANDVASAIRAGRFDIWAGPIRDQAGELVVPAGSRLTEEYLDSDRLDWIAGSVTD</sequence>
<proteinExistence type="predicted"/>
<name>A0ABN3DKW4_9MICO</name>
<comment type="caution">
    <text evidence="3">The sequence shown here is derived from an EMBL/GenBank/DDBJ whole genome shotgun (WGS) entry which is preliminary data.</text>
</comment>
<keyword evidence="4" id="KW-1185">Reference proteome</keyword>
<dbReference type="Gene3D" id="3.40.50.2300">
    <property type="match status" value="2"/>
</dbReference>
<dbReference type="RefSeq" id="WP_344444361.1">
    <property type="nucleotide sequence ID" value="NZ_BAAAQY010000005.1"/>
</dbReference>
<dbReference type="Proteomes" id="UP001500929">
    <property type="component" value="Unassembled WGS sequence"/>
</dbReference>
<protein>
    <submittedName>
        <fullName evidence="3">BMP family ABC transporter substrate-binding protein</fullName>
    </submittedName>
</protein>
<dbReference type="PANTHER" id="PTHR43208">
    <property type="entry name" value="ABC TRANSPORTER SUBSTRATE-BINDING PROTEIN"/>
    <property type="match status" value="1"/>
</dbReference>
<dbReference type="InterPro" id="IPR003760">
    <property type="entry name" value="PnrA-like"/>
</dbReference>
<gene>
    <name evidence="3" type="ORF">GCM10009851_20140</name>
</gene>
<dbReference type="InterPro" id="IPR052910">
    <property type="entry name" value="ABC-Purine-Binding"/>
</dbReference>
<reference evidence="3 4" key="1">
    <citation type="journal article" date="2019" name="Int. J. Syst. Evol. Microbiol.">
        <title>The Global Catalogue of Microorganisms (GCM) 10K type strain sequencing project: providing services to taxonomists for standard genome sequencing and annotation.</title>
        <authorList>
            <consortium name="The Broad Institute Genomics Platform"/>
            <consortium name="The Broad Institute Genome Sequencing Center for Infectious Disease"/>
            <person name="Wu L."/>
            <person name="Ma J."/>
        </authorList>
    </citation>
    <scope>NUCLEOTIDE SEQUENCE [LARGE SCALE GENOMIC DNA]</scope>
    <source>
        <strain evidence="3 4">JCM 16117</strain>
    </source>
</reference>
<evidence type="ECO:0000256" key="1">
    <source>
        <dbReference type="ARBA" id="ARBA00022729"/>
    </source>
</evidence>
<evidence type="ECO:0000313" key="4">
    <source>
        <dbReference type="Proteomes" id="UP001500929"/>
    </source>
</evidence>
<keyword evidence="1" id="KW-0732">Signal</keyword>
<evidence type="ECO:0000313" key="3">
    <source>
        <dbReference type="EMBL" id="GAA2235074.1"/>
    </source>
</evidence>
<dbReference type="Pfam" id="PF02608">
    <property type="entry name" value="Bmp"/>
    <property type="match status" value="1"/>
</dbReference>
<dbReference type="PANTHER" id="PTHR43208:SF1">
    <property type="entry name" value="ABC TRANSPORTER SUBSTRATE-BINDING PROTEIN"/>
    <property type="match status" value="1"/>
</dbReference>
<organism evidence="3 4">
    <name type="scientific">Herbiconiux moechotypicola</name>
    <dbReference type="NCBI Taxonomy" id="637393"/>
    <lineage>
        <taxon>Bacteria</taxon>
        <taxon>Bacillati</taxon>
        <taxon>Actinomycetota</taxon>
        <taxon>Actinomycetes</taxon>
        <taxon>Micrococcales</taxon>
        <taxon>Microbacteriaceae</taxon>
        <taxon>Herbiconiux</taxon>
    </lineage>
</organism>
<feature type="domain" description="ABC transporter substrate-binding protein PnrA-like" evidence="2">
    <location>
        <begin position="31"/>
        <end position="273"/>
    </location>
</feature>
<evidence type="ECO:0000259" key="2">
    <source>
        <dbReference type="Pfam" id="PF02608"/>
    </source>
</evidence>
<accession>A0ABN3DKW4</accession>